<organism evidence="2 3">
    <name type="scientific">Pedobacter terrae</name>
    <dbReference type="NCBI Taxonomy" id="405671"/>
    <lineage>
        <taxon>Bacteria</taxon>
        <taxon>Pseudomonadati</taxon>
        <taxon>Bacteroidota</taxon>
        <taxon>Sphingobacteriia</taxon>
        <taxon>Sphingobacteriales</taxon>
        <taxon>Sphingobacteriaceae</taxon>
        <taxon>Pedobacter</taxon>
    </lineage>
</organism>
<dbReference type="OrthoDB" id="772356at2"/>
<evidence type="ECO:0000313" key="2">
    <source>
        <dbReference type="EMBL" id="SDF69044.1"/>
    </source>
</evidence>
<name>A0A1G7N4W4_9SPHI</name>
<reference evidence="3" key="1">
    <citation type="submission" date="2016-10" db="EMBL/GenBank/DDBJ databases">
        <authorList>
            <person name="Varghese N."/>
            <person name="Submissions S."/>
        </authorList>
    </citation>
    <scope>NUCLEOTIDE SEQUENCE [LARGE SCALE GENOMIC DNA]</scope>
    <source>
        <strain evidence="3">DSM 17933</strain>
    </source>
</reference>
<feature type="compositionally biased region" description="Acidic residues" evidence="1">
    <location>
        <begin position="60"/>
        <end position="95"/>
    </location>
</feature>
<dbReference type="RefSeq" id="WP_090496192.1">
    <property type="nucleotide sequence ID" value="NZ_FNCH01000001.1"/>
</dbReference>
<proteinExistence type="predicted"/>
<evidence type="ECO:0000256" key="1">
    <source>
        <dbReference type="SAM" id="MobiDB-lite"/>
    </source>
</evidence>
<dbReference type="AlphaFoldDB" id="A0A1G7N4W4"/>
<evidence type="ECO:0000313" key="3">
    <source>
        <dbReference type="Proteomes" id="UP000199643"/>
    </source>
</evidence>
<dbReference type="EMBL" id="FNCH01000001">
    <property type="protein sequence ID" value="SDF69044.1"/>
    <property type="molecule type" value="Genomic_DNA"/>
</dbReference>
<sequence length="109" mass="12519">MENQENNQPEEEIQNIEQFQINRSEGNAAEGHTTPEPSEDDEYTEDEIPFADGEGTQLNEEIEDPENEDDDVLEDDDALDSDSEDYNESDVEELDKDPNGYEKEDDEML</sequence>
<dbReference type="Proteomes" id="UP000199643">
    <property type="component" value="Unassembled WGS sequence"/>
</dbReference>
<feature type="region of interest" description="Disordered" evidence="1">
    <location>
        <begin position="1"/>
        <end position="109"/>
    </location>
</feature>
<keyword evidence="3" id="KW-1185">Reference proteome</keyword>
<protein>
    <submittedName>
        <fullName evidence="2">Uncharacterized protein</fullName>
    </submittedName>
</protein>
<gene>
    <name evidence="2" type="ORF">SAMN05421827_101211</name>
</gene>
<feature type="compositionally biased region" description="Acidic residues" evidence="1">
    <location>
        <begin position="37"/>
        <end position="49"/>
    </location>
</feature>
<accession>A0A1G7N4W4</accession>